<dbReference type="Pfam" id="PF13579">
    <property type="entry name" value="Glyco_trans_4_4"/>
    <property type="match status" value="1"/>
</dbReference>
<dbReference type="PANTHER" id="PTHR12526">
    <property type="entry name" value="GLYCOSYLTRANSFERASE"/>
    <property type="match status" value="1"/>
</dbReference>
<dbReference type="RefSeq" id="WP_071075089.1">
    <property type="nucleotide sequence ID" value="NZ_LFKP01000001.1"/>
</dbReference>
<name>A0A1S1UGV7_9BURK</name>
<evidence type="ECO:0000313" key="3">
    <source>
        <dbReference type="Proteomes" id="UP000179840"/>
    </source>
</evidence>
<sequence>MKVLVLASFSESLVKFRGSLLTALERQCAEVHVAAPGLAQDVGSSAQLARMGCVCHDVSLDRNGVNPLRDLATLWSLVRLIRRERPSHFMAYTVKPVIYGTLAARLCGVKHRTALVTGLGYGFGRRASGLAGIVQRIPQLLYRLALRHATRVIFQNPDDRALFLETGLVTASQAALVNGSGIPLDQFPQRALPPTGQCHFLLIARLLRDKGIYEYVAAAREVKARFPQAVFHLVGWADTNPTAIDPADLQRWVDDGVLQFHGRLDDVREVLAACHVYVLPSYREGTPRSVLEAMATGRAIITTDAPGCRETVCSGENGYLVPVADASALADAMVRFLEDEQAQFVMGQRSRAIAEDKYDVDKVNAVMLRHMGVTES</sequence>
<gene>
    <name evidence="2" type="ORF">AKG95_01195</name>
</gene>
<proteinExistence type="predicted"/>
<reference evidence="2 3" key="1">
    <citation type="submission" date="2015-06" db="EMBL/GenBank/DDBJ databases">
        <title>Draft genome sequencing of a biphenyl-degrading bacterium, Janthinobacterium lividum MEG1.</title>
        <authorList>
            <person name="Shimodaira J."/>
            <person name="Hatta T."/>
        </authorList>
    </citation>
    <scope>NUCLEOTIDE SEQUENCE [LARGE SCALE GENOMIC DNA]</scope>
    <source>
        <strain evidence="2 3">MEG1</strain>
    </source>
</reference>
<dbReference type="GO" id="GO:0016757">
    <property type="term" value="F:glycosyltransferase activity"/>
    <property type="evidence" value="ECO:0007669"/>
    <property type="project" value="TreeGrafter"/>
</dbReference>
<dbReference type="AlphaFoldDB" id="A0A1S1UGV7"/>
<dbReference type="InterPro" id="IPR028098">
    <property type="entry name" value="Glyco_trans_4-like_N"/>
</dbReference>
<dbReference type="PANTHER" id="PTHR12526:SF638">
    <property type="entry name" value="SPORE COAT PROTEIN SA"/>
    <property type="match status" value="1"/>
</dbReference>
<feature type="domain" description="Glycosyltransferase subfamily 4-like N-terminal" evidence="1">
    <location>
        <begin position="19"/>
        <end position="173"/>
    </location>
</feature>
<dbReference type="EMBL" id="LFKP01000001">
    <property type="protein sequence ID" value="OHV99114.1"/>
    <property type="molecule type" value="Genomic_DNA"/>
</dbReference>
<evidence type="ECO:0000313" key="2">
    <source>
        <dbReference type="EMBL" id="OHV99114.1"/>
    </source>
</evidence>
<keyword evidence="2" id="KW-0808">Transferase</keyword>
<accession>A0A1S1UGV7</accession>
<dbReference type="CDD" id="cd03808">
    <property type="entry name" value="GT4_CapM-like"/>
    <property type="match status" value="1"/>
</dbReference>
<protein>
    <submittedName>
        <fullName evidence="2">Glycosyl transferase</fullName>
    </submittedName>
</protein>
<evidence type="ECO:0000259" key="1">
    <source>
        <dbReference type="Pfam" id="PF13579"/>
    </source>
</evidence>
<dbReference type="SUPFAM" id="SSF53756">
    <property type="entry name" value="UDP-Glycosyltransferase/glycogen phosphorylase"/>
    <property type="match status" value="1"/>
</dbReference>
<organism evidence="2 3">
    <name type="scientific">Janthinobacterium lividum</name>
    <dbReference type="NCBI Taxonomy" id="29581"/>
    <lineage>
        <taxon>Bacteria</taxon>
        <taxon>Pseudomonadati</taxon>
        <taxon>Pseudomonadota</taxon>
        <taxon>Betaproteobacteria</taxon>
        <taxon>Burkholderiales</taxon>
        <taxon>Oxalobacteraceae</taxon>
        <taxon>Janthinobacterium</taxon>
    </lineage>
</organism>
<comment type="caution">
    <text evidence="2">The sequence shown here is derived from an EMBL/GenBank/DDBJ whole genome shotgun (WGS) entry which is preliminary data.</text>
</comment>
<dbReference type="Gene3D" id="3.40.50.2000">
    <property type="entry name" value="Glycogen Phosphorylase B"/>
    <property type="match status" value="2"/>
</dbReference>
<dbReference type="Proteomes" id="UP000179840">
    <property type="component" value="Unassembled WGS sequence"/>
</dbReference>
<dbReference type="Pfam" id="PF13692">
    <property type="entry name" value="Glyco_trans_1_4"/>
    <property type="match status" value="1"/>
</dbReference>